<evidence type="ECO:0000313" key="4">
    <source>
        <dbReference type="Proteomes" id="UP001381693"/>
    </source>
</evidence>
<organism evidence="3 4">
    <name type="scientific">Halocaridina rubra</name>
    <name type="common">Hawaiian red shrimp</name>
    <dbReference type="NCBI Taxonomy" id="373956"/>
    <lineage>
        <taxon>Eukaryota</taxon>
        <taxon>Metazoa</taxon>
        <taxon>Ecdysozoa</taxon>
        <taxon>Arthropoda</taxon>
        <taxon>Crustacea</taxon>
        <taxon>Multicrustacea</taxon>
        <taxon>Malacostraca</taxon>
        <taxon>Eumalacostraca</taxon>
        <taxon>Eucarida</taxon>
        <taxon>Decapoda</taxon>
        <taxon>Pleocyemata</taxon>
        <taxon>Caridea</taxon>
        <taxon>Atyoidea</taxon>
        <taxon>Atyidae</taxon>
        <taxon>Halocaridina</taxon>
    </lineage>
</organism>
<feature type="signal peptide" evidence="2">
    <location>
        <begin position="1"/>
        <end position="19"/>
    </location>
</feature>
<feature type="transmembrane region" description="Helical" evidence="1">
    <location>
        <begin position="35"/>
        <end position="53"/>
    </location>
</feature>
<dbReference type="EMBL" id="JAXCGZ010022650">
    <property type="protein sequence ID" value="KAK7028798.1"/>
    <property type="molecule type" value="Genomic_DNA"/>
</dbReference>
<keyword evidence="1" id="KW-0472">Membrane</keyword>
<evidence type="ECO:0000313" key="3">
    <source>
        <dbReference type="EMBL" id="KAK7028798.1"/>
    </source>
</evidence>
<comment type="caution">
    <text evidence="3">The sequence shown here is derived from an EMBL/GenBank/DDBJ whole genome shotgun (WGS) entry which is preliminary data.</text>
</comment>
<evidence type="ECO:0000256" key="2">
    <source>
        <dbReference type="SAM" id="SignalP"/>
    </source>
</evidence>
<sequence>MKLELCLVFFICLQTLCTCFVFTVGGPLSLTGPGIATLVICGVLKIFSTVGYLETFKGEVPPSSKSKRSLENIKILQHDLDTIFETMSQLDAHGCVPKLVCHLQTRHKGTLLPAEVAIGHLFSVEDGKEEFLQFTNTTAHLFYAAKIGKYTLDNSQCNELFDKCPLSSEELRGILRQAWGCPLQFRAGNASP</sequence>
<reference evidence="3 4" key="1">
    <citation type="submission" date="2023-11" db="EMBL/GenBank/DDBJ databases">
        <title>Halocaridina rubra genome assembly.</title>
        <authorList>
            <person name="Smith C."/>
        </authorList>
    </citation>
    <scope>NUCLEOTIDE SEQUENCE [LARGE SCALE GENOMIC DNA]</scope>
    <source>
        <strain evidence="3">EP-1</strain>
        <tissue evidence="3">Whole</tissue>
    </source>
</reference>
<evidence type="ECO:0000256" key="1">
    <source>
        <dbReference type="SAM" id="Phobius"/>
    </source>
</evidence>
<keyword evidence="1" id="KW-0812">Transmembrane</keyword>
<keyword evidence="4" id="KW-1185">Reference proteome</keyword>
<gene>
    <name evidence="3" type="ORF">SK128_010373</name>
</gene>
<keyword evidence="2" id="KW-0732">Signal</keyword>
<protein>
    <submittedName>
        <fullName evidence="3">Uncharacterized protein</fullName>
    </submittedName>
</protein>
<dbReference type="AlphaFoldDB" id="A0AAN8WGY6"/>
<accession>A0AAN8WGY6</accession>
<name>A0AAN8WGY6_HALRR</name>
<feature type="chain" id="PRO_5043004464" evidence="2">
    <location>
        <begin position="20"/>
        <end position="192"/>
    </location>
</feature>
<keyword evidence="1" id="KW-1133">Transmembrane helix</keyword>
<proteinExistence type="predicted"/>
<dbReference type="Proteomes" id="UP001381693">
    <property type="component" value="Unassembled WGS sequence"/>
</dbReference>